<protein>
    <recommendedName>
        <fullName evidence="6">RRM domain-containing protein</fullName>
    </recommendedName>
</protein>
<feature type="compositionally biased region" description="Basic residues" evidence="5">
    <location>
        <begin position="664"/>
        <end position="676"/>
    </location>
</feature>
<dbReference type="PROSITE" id="PS50102">
    <property type="entry name" value="RRM"/>
    <property type="match status" value="1"/>
</dbReference>
<keyword evidence="8" id="KW-1185">Reference proteome</keyword>
<evidence type="ECO:0000313" key="7">
    <source>
        <dbReference type="EMBL" id="ORY10861.1"/>
    </source>
</evidence>
<dbReference type="PANTHER" id="PTHR46754">
    <property type="entry name" value="MKI67 FHA DOMAIN-INTERACTING NUCLEOLAR PHOSPHOPROTEIN"/>
    <property type="match status" value="1"/>
</dbReference>
<dbReference type="EMBL" id="MCFA01000067">
    <property type="protein sequence ID" value="ORY10861.1"/>
    <property type="molecule type" value="Genomic_DNA"/>
</dbReference>
<reference evidence="7 8" key="1">
    <citation type="submission" date="2016-07" db="EMBL/GenBank/DDBJ databases">
        <title>Pervasive Adenine N6-methylation of Active Genes in Fungi.</title>
        <authorList>
            <consortium name="DOE Joint Genome Institute"/>
            <person name="Mondo S.J."/>
            <person name="Dannebaum R.O."/>
            <person name="Kuo R.C."/>
            <person name="Labutti K."/>
            <person name="Haridas S."/>
            <person name="Kuo A."/>
            <person name="Salamov A."/>
            <person name="Ahrendt S.R."/>
            <person name="Lipzen A."/>
            <person name="Sullivan W."/>
            <person name="Andreopoulos W.B."/>
            <person name="Clum A."/>
            <person name="Lindquist E."/>
            <person name="Daum C."/>
            <person name="Ramamoorthy G.K."/>
            <person name="Gryganskyi A."/>
            <person name="Culley D."/>
            <person name="Magnuson J.K."/>
            <person name="James T.Y."/>
            <person name="O'Malley M.A."/>
            <person name="Stajich J.E."/>
            <person name="Spatafora J.W."/>
            <person name="Visel A."/>
            <person name="Grigoriev I.V."/>
        </authorList>
    </citation>
    <scope>NUCLEOTIDE SEQUENCE [LARGE SCALE GENOMIC DNA]</scope>
    <source>
        <strain evidence="7 8">CBS 115471</strain>
    </source>
</reference>
<feature type="domain" description="RRM" evidence="6">
    <location>
        <begin position="350"/>
        <end position="428"/>
    </location>
</feature>
<dbReference type="AlphaFoldDB" id="A0A1Y1ZKS7"/>
<keyword evidence="3" id="KW-0539">Nucleus</keyword>
<keyword evidence="2 4" id="KW-0694">RNA-binding</keyword>
<dbReference type="GO" id="GO:0003723">
    <property type="term" value="F:RNA binding"/>
    <property type="evidence" value="ECO:0007669"/>
    <property type="project" value="UniProtKB-UniRule"/>
</dbReference>
<dbReference type="Proteomes" id="UP000193144">
    <property type="component" value="Unassembled WGS sequence"/>
</dbReference>
<feature type="compositionally biased region" description="Basic residues" evidence="5">
    <location>
        <begin position="224"/>
        <end position="233"/>
    </location>
</feature>
<evidence type="ECO:0000256" key="1">
    <source>
        <dbReference type="ARBA" id="ARBA00004604"/>
    </source>
</evidence>
<feature type="compositionally biased region" description="Low complexity" evidence="5">
    <location>
        <begin position="165"/>
        <end position="180"/>
    </location>
</feature>
<sequence length="676" mass="72752">MAPEDLKTKKRKGATDTSPKPKKQKKSDAGAAAAKQSAKALKSAVEPLDAVPSKVPAKASRARAQDFFDPEVAPKDETAKEKKHKKKNQAPAEANGSKDAVAVAISQVVEVQEKPKKGKKTAAAAVKVAPAVETPVDAPKKAKKGKKGKTSNEAENPLSEKDVVAEVATAVVDAPAAASKPEPKKAQKGKTLAKVDVTPVTESNGTEPEAPLATEVSVEPAQPKPKRGRKPKASAKPEVAAEKDTKDDVPAEVEVPAPSSNASKKSKKEKASIQAKPVDPKPDVEVGEDVAEDDKHEDDQTAALLAGFDSDNDEDDGEDKDFDGTAKPIIPSDLRKELNTAIQQKNGKRGVVFIGRLPTGFFEPQMKAYFAQFGTVTRLRLSRNKKTGASKHYAFVEFASEAVADIVAKTMDKYLLFGHLLQCRTIPEDQVHADLFKGANARFKVMPRNKIAGAELKRGAEREVWEKRVGKETAKRAKMQAKLKEKMGYDFTVPQLKTVEDVPMKDAAIDDEPEQQLLTEEADGQDRPTMVVEVTRTEEESPGQLIITETVKTKKSKKGPKAKSAPVPVAEANKLEEVTPVEAAPVQEKKAKKGKKAKVEPIIDLTEDKMDDVEITAETKKGKKAKKVAPAESLVDEAVKAVAAAVKEKKRKAKPIEEEAVAAKPKKAKKAKASAT</sequence>
<dbReference type="Gene3D" id="3.30.70.330">
    <property type="match status" value="1"/>
</dbReference>
<feature type="compositionally biased region" description="Low complexity" evidence="5">
    <location>
        <begin position="121"/>
        <end position="136"/>
    </location>
</feature>
<comment type="caution">
    <text evidence="7">The sequence shown here is derived from an EMBL/GenBank/DDBJ whole genome shotgun (WGS) entry which is preliminary data.</text>
</comment>
<dbReference type="InterPro" id="IPR000504">
    <property type="entry name" value="RRM_dom"/>
</dbReference>
<dbReference type="CDD" id="cd12307">
    <property type="entry name" value="RRM_NIFK_like"/>
    <property type="match status" value="1"/>
</dbReference>
<dbReference type="Pfam" id="PF00076">
    <property type="entry name" value="RRM_1"/>
    <property type="match status" value="1"/>
</dbReference>
<evidence type="ECO:0000256" key="3">
    <source>
        <dbReference type="ARBA" id="ARBA00023242"/>
    </source>
</evidence>
<feature type="region of interest" description="Disordered" evidence="5">
    <location>
        <begin position="1"/>
        <end position="99"/>
    </location>
</feature>
<feature type="compositionally biased region" description="Low complexity" evidence="5">
    <location>
        <begin position="29"/>
        <end position="44"/>
    </location>
</feature>
<feature type="region of interest" description="Disordered" evidence="5">
    <location>
        <begin position="112"/>
        <end position="328"/>
    </location>
</feature>
<dbReference type="InterPro" id="IPR035979">
    <property type="entry name" value="RBD_domain_sf"/>
</dbReference>
<evidence type="ECO:0000259" key="6">
    <source>
        <dbReference type="PROSITE" id="PS50102"/>
    </source>
</evidence>
<dbReference type="InterPro" id="IPR012677">
    <property type="entry name" value="Nucleotide-bd_a/b_plait_sf"/>
</dbReference>
<dbReference type="GO" id="GO:0005730">
    <property type="term" value="C:nucleolus"/>
    <property type="evidence" value="ECO:0007669"/>
    <property type="project" value="UniProtKB-SubCell"/>
</dbReference>
<name>A0A1Y1ZKS7_9PLEO</name>
<feature type="compositionally biased region" description="Basic and acidic residues" evidence="5">
    <location>
        <begin position="239"/>
        <end position="249"/>
    </location>
</feature>
<accession>A0A1Y1ZKS7</accession>
<proteinExistence type="predicted"/>
<feature type="compositionally biased region" description="Acidic residues" evidence="5">
    <location>
        <begin position="310"/>
        <end position="321"/>
    </location>
</feature>
<evidence type="ECO:0000256" key="5">
    <source>
        <dbReference type="SAM" id="MobiDB-lite"/>
    </source>
</evidence>
<organism evidence="7 8">
    <name type="scientific">Clohesyomyces aquaticus</name>
    <dbReference type="NCBI Taxonomy" id="1231657"/>
    <lineage>
        <taxon>Eukaryota</taxon>
        <taxon>Fungi</taxon>
        <taxon>Dikarya</taxon>
        <taxon>Ascomycota</taxon>
        <taxon>Pezizomycotina</taxon>
        <taxon>Dothideomycetes</taxon>
        <taxon>Pleosporomycetidae</taxon>
        <taxon>Pleosporales</taxon>
        <taxon>Lindgomycetaceae</taxon>
        <taxon>Clohesyomyces</taxon>
    </lineage>
</organism>
<feature type="region of interest" description="Disordered" evidence="5">
    <location>
        <begin position="647"/>
        <end position="676"/>
    </location>
</feature>
<evidence type="ECO:0000256" key="2">
    <source>
        <dbReference type="ARBA" id="ARBA00022884"/>
    </source>
</evidence>
<dbReference type="OrthoDB" id="21467at2759"/>
<gene>
    <name evidence="7" type="ORF">BCR34DRAFT_601768</name>
</gene>
<dbReference type="SMART" id="SM00360">
    <property type="entry name" value="RRM"/>
    <property type="match status" value="1"/>
</dbReference>
<comment type="subcellular location">
    <subcellularLocation>
        <location evidence="1">Nucleus</location>
        <location evidence="1">Nucleolus</location>
    </subcellularLocation>
</comment>
<dbReference type="SUPFAM" id="SSF54928">
    <property type="entry name" value="RNA-binding domain, RBD"/>
    <property type="match status" value="1"/>
</dbReference>
<dbReference type="STRING" id="1231657.A0A1Y1ZKS7"/>
<evidence type="ECO:0000313" key="8">
    <source>
        <dbReference type="Proteomes" id="UP000193144"/>
    </source>
</evidence>
<evidence type="ECO:0000256" key="4">
    <source>
        <dbReference type="PROSITE-ProRule" id="PRU00176"/>
    </source>
</evidence>